<sequence>MFLTDPNRVHPVIRAVRAGVSLLLCLQMSSVFTLTVEARSFVSGATPSSGGAASGGSDASAPSSSSAAALAQQMQSQRQSLARSVQVLHAMQQAQAAARAAAKQVTTNVPNGLGAGGLQVAAGADLDPSLWQGATRPVESSGEGGRLVVKIDQETQKAILTWDSFNVGRETDLVFDQQGNRDWVALNRVTDAQASPSQILGSIKADGQVYILNRNGIIFGGASQVNVGNLVAAAANMSNEQFLDRGIYSQQSGNNYTPSFTDAGGAVTVETGAQITTHAPRSATEGGGFVMLLGTDVTNEGTITTPKGQAALSAGDDFVVRRGYGTEENQSSTTRGNEVRGLIDAGSTSGAVTNAGLIEAGEGDITLAGRAIRQDGVLLATTSVNQRGSIHLLNSASDGQGSVTLGAGSLTLILPDLESEATALDSQRDALIAGSEASRANTITGGFDDRSTLAERLDQSRVEIVTGGDVLFEGGSLTMAQGGQVAVQANNGRITVEDGATIDVSGLRGVALDMESHSIKVNMQGNELRDSPLNREEDYLKSQNVWLDVRDLIYVPAGTGGYESDRWYTAGGLLEVGGWLANTAHTIGEWAAIGGTITLAASEVVAQRGAVFDISGGSLDYAAGSTTVTRLLGIDGKLYDIGNAPANMIFVGLGNGHIEKSDKWGVTKVYSSPLTSKAHVTRQEEGYTVGRDAGSLILSAPTVIMEADLRADVVNGSRQTSARAAGITDGYKVGQHTVARAGSLVLGRYGFLAAAANLPFDIDVRIGDIADVSAGLAAGDALPAGRAGTAWFDAAWLNGVGLGGLSLETGGVISFESALTLADGGSVTLVAPTIDINADVTARGGSFSTINYYEKGSVGVLLLQDGAARVALGEGVTLDLRGHWSNLLLDPADGSKLGYLNGGRVSLSSSHDVTLGEGSVIDVSSGGAVLADGSTRGGRGGDIMLEAGRSGNAGEVRIGGEVRGQGVAGGGALILRTHAPIALGGQVLQSEGYLESGEPAPIALILDEPLSVAKGALLPGGTTFTVMTGGQMVTATIQFTDTGAGNTLSAPVGPGGWDLNGTTLNIWVDLYDSAGNLTATNQQYRGNTGTNRIIPGNAVIRRIQSGALQNGYVIPDSLTALPVPAYVLAAGTPAPADIVLAGGAVIAPGTILDHRVAVRPPMTLDAALFQSGFSSYEIVSRQSVVAAPGAALDVFMPVYRLGAGAHAIATGAEPSEALETWTPPLYQENPLSRALTQRRGTSLTLQAGDAGTTAGSAVLLHVADNARISVDPGQSLTLLSGGQLTVDGRLQAHGGLIEMRRAVGAGAPPPGSSVWIGERAVLDVSGVAATALDARGLRYGRVDAGGSILIGGRVSPDEGTADGGSMFVVVREGALLEASGARAVLDVPGRGAVEVASAGGEIVLSGNNGFYIDGTLRAASGGAGAAGGALTVWVANSTIVQTSAPERTRRLRELVFAQEQGPGELAPGATAAEVADLLEYGHARLGADTVEAGGFDTLTLASGGMIVFDGSVNLSMGLALNLYAGSLGWTDAAAEDSQVHLSAPYMRLMGSSQASSDATTFYAGINYTSSRVAASSRPLMGGLTLEAGLLFDVRGGTEIDTVNRVLGIGGGQITIPGLTAETDRTYDRRGFDQVALISGGDMRFGSGRVNIAGDVTLAAAQLYPNTNANASLYAGWVGGGGSPGTAFDPARVLTIARTTDDIPAAMPYSVFGRLALSGPTIDQGGVIRAPLGMIQLGAGTGNQSTTNLNLLPGSLTSVSAAGLAIPYGGTTDGVSWDFPGTASRFNQDGLLGAGRFTTGGVLLGGQFVNIEDGAVIDLTGGGAVNGAGFVSGRGGSTDARYNPLVQIGSGGVKFPGLGSNPIYAIVPGAQPVAAPLGEAGAADPALGRQITIPAGVPGLPAGVYTLLPSTYALLPGAFRVEINGPATANGTVPRPVAMGDGSWAVSGALSIAGTAFADSLASMVFLTPASVLRTYSQYNETSYTEFAYIDAERLGVPRAQIEADAKTLMLRFNDRNATYSGLSLHFDGEVRGEAAEGGFGSTLSVVGTGASNRIEILGDDAELSAFADFGVSVRASDLSKIDVNRLVIGDLPAIRYGQGGNLVRFNDNIGRVISVATAAGIAVRDGAVLSAPEVILFANGNSDARNVITIEDGAVITTLGRGPAAYGSDDGFFYQVGSGSIVALSNGRQQWLPVTPTTSLVSAIPIRIGAAALYSEGSIAFATDKTFELGEAARYGTRHLSLAVGAFNVGTSEALAEAEARGALTPGAVLNQQAMDRLLRGDSSTGAPALQTLELIASRSVNFFGTTTLSTLDAEGNSILDNLMLTTPAIYGYGNAADVARIETGHLIWNGSGDAPGAVVADGAGTGSGAFEISAERISFGYGAFGRPDGVSSLDRLALGFADVTLSASDRITANNLGALSVYQSRGAYTPGEGYAYAGGNLHLVAPLLTGEAGSVNRITAGGAISVSAPAGGAADPSAVSALGAELSLTAGQGLSFDTATALPSGKLSLIAGGDVMLGGHANIDLSGRAVTFFDDDDATRYSWGGDVTLESRAGNITQAAGSIIDLSAEHNRAGRLTAVALGTGAGVVDLQGRILASASGVSNVGGTELPYLAGGVIVRAQSLGGSDLGAAFAALNARLNEGEVFGLRSFQLKQGDLTVGDGVRASQIDISLDGGHLTVAGTVDASGERVGSIRLAGKQGLTIGGNAVLDAHGTLLRLDSYGKIIDAPNRAIVELNSGDGLLTLAAGAHMDLRHGTNDARVQSDPSLHDGRPRGTVELYAPRLSDGDVAIDASGALAIEGARSIALNAVRRYDDAPFGTDPAASGRPYQVVDQDYLDTLHADSTAFITNALNNTNLLNTKLAGLNNATWRDAFHLRPAVEIVSATPDGDIVVSGDLDLSGHRYASLNPHTQQTGVYGSGEAGALAIRAGGDLDIYGSINDGFAPPPNTVDDNGWVLTPGVQAYAADVIVPNAGVVLAEGTRFPPGRVLNYDLPIQAVQLVAGTVLPVEGVLTAALTMPANTQLYAAVRDAGGNVLYPAGTVLQAQVILPAGSRLGAGTQLPAATSLAAMVWPRGVPLPRRQGAVASSLNDGVFLAGSLSLPRGALIPGMTEVVLPPGVLSTPLRPVTDGRMGRNWAVAAMLPEGSLSWDMRFVAGADTGAADQRLTRPESVDGLTLADTHFSVYQSSPMAAAYQVAQNFSVLRTGIGDLDLIAGGDLDIRSLYGVYTAGASTASRAGAEEADFNQPLANGTGASTYAAWYPDGGGNLLLRAGGDLTGDVLATYSTAASAVHDTRPQRSTADLGNWLWRQGSGDTAGVEPIPTSWWINFGTYVPGGTANNSTRVPVAADRNAITAKQELVGFVGIGTLGGGNLTVDVGGDAGMLTRVGNYNGLSTPRPRSQGLILTVAGTGRVLSNGEIVLTGGGDLDLRIGGVLNADLVARSSPVPNATPQNAGDYYAQNLNLTGVLTNLRGALDVWTGASGGIAFNYPLATDLRDVRPFDPYTATRSTASGGPVLMLGDAAMTLNTRGDLVVGGAGDPGRVALPYTPVYRDAGGSVYKTGGYGWFSLWTGNTAIDLFSAGGDLSPSQQLIDFTGSSMGRGRNFSPTDGRYVWPAQLSLTAADGSVFLGRSVLGSTTVDPNIFDPTRYSLLLAPSDTGRLAILAGDSIYASGYVVSRSGASPDVIPTPFNPAFAVFNGTALSGIYNLDAQAVRPSTNLFPIYAFGPGTARDIGPQLSPARLYARDGDIVGLGSGEIITFTSLGRQGLTWYEGDGAVWMRAGRDIVRSGMLLGERMFLGDLMSTPVRSDSSGGTSTGNLFVHADPTDVSIVEAGRDILFSNFSVAGPGTLEISAGRNILMSGQATIGTGGALAYGEAAVRSLGAIVPGDNRPGAGILVQAGVGAAGPDYAGLLPYLDPANLAVSGTPLADQPGKVAKTYEDKLGAWLEERYGYEAASDEEALAYFDALAPEQQRIFLRQVYYAEVREGGREYNDPESSRFGSYLRGRAAIAALFPDEDADGAGIVRTGDIIMFGGSGVHTDFGGDIQFLAPGGQILVGVEGTVPPSTAGVITQGSGDIQMYSKGSILLGLSRIMTTFGGDILGWSAEGDINAGRGAKTTIVFTPPKRVYDNYGNVTLSPTVPSSGAGIATLNPIAEVPPGDVDLIAPLGTIDAGEAGIRVSGNLNLAALQVLNAANIEVQGTATGIPVVAVPNVGAITTAANASGAVAASAMEAASRSDQPVSAQSLPTLFKVETIGYGPMELPPPEDDGDKRASRASGESQRGPVASENPAASSVPFAAILPPR</sequence>
<dbReference type="InterPro" id="IPR021026">
    <property type="entry name" value="Filamn_hemagglutn_DUF3739"/>
</dbReference>
<feature type="region of interest" description="Disordered" evidence="4">
    <location>
        <begin position="45"/>
        <end position="72"/>
    </location>
</feature>
<dbReference type="EMBL" id="LRRQ01000075">
    <property type="protein sequence ID" value="OAM90089.1"/>
    <property type="molecule type" value="Genomic_DNA"/>
</dbReference>
<evidence type="ECO:0000256" key="2">
    <source>
        <dbReference type="ARBA" id="ARBA00022525"/>
    </source>
</evidence>
<keyword evidence="2" id="KW-0964">Secreted</keyword>
<accession>A0A178ILL9</accession>
<dbReference type="OrthoDB" id="218680at2"/>
<dbReference type="PANTHER" id="PTHR12338">
    <property type="entry name" value="AUTOTRANSPORTER"/>
    <property type="match status" value="1"/>
</dbReference>
<dbReference type="NCBIfam" id="TIGR01901">
    <property type="entry name" value="adhes_NPXG"/>
    <property type="match status" value="1"/>
</dbReference>
<dbReference type="Gene3D" id="2.160.20.10">
    <property type="entry name" value="Single-stranded right-handed beta-helix, Pectin lyase-like"/>
    <property type="match status" value="2"/>
</dbReference>
<dbReference type="InterPro" id="IPR012334">
    <property type="entry name" value="Pectin_lyas_fold"/>
</dbReference>
<dbReference type="InterPro" id="IPR050909">
    <property type="entry name" value="Bact_Autotransporter_VF"/>
</dbReference>
<protein>
    <recommendedName>
        <fullName evidence="5">Filamentous haemagglutinin FhaB/tRNA nuclease CdiA-like TPS domain-containing protein</fullName>
    </recommendedName>
</protein>
<reference evidence="6 7" key="1">
    <citation type="submission" date="2016-01" db="EMBL/GenBank/DDBJ databases">
        <title>High potential of lignocellulose degradation of a new Verrucomicrobia species.</title>
        <authorList>
            <person name="Wang Y."/>
            <person name="Shi Y."/>
            <person name="Qiu Z."/>
            <person name="Liu S."/>
            <person name="Yang H."/>
        </authorList>
    </citation>
    <scope>NUCLEOTIDE SEQUENCE [LARGE SCALE GENOMIC DNA]</scope>
    <source>
        <strain evidence="6 7">TSB47</strain>
    </source>
</reference>
<dbReference type="RefSeq" id="WP_068770119.1">
    <property type="nucleotide sequence ID" value="NZ_CP109796.1"/>
</dbReference>
<organism evidence="6 7">
    <name type="scientific">Termitidicoccus mucosus</name>
    <dbReference type="NCBI Taxonomy" id="1184151"/>
    <lineage>
        <taxon>Bacteria</taxon>
        <taxon>Pseudomonadati</taxon>
        <taxon>Verrucomicrobiota</taxon>
        <taxon>Opitutia</taxon>
        <taxon>Opitutales</taxon>
        <taxon>Opitutaceae</taxon>
        <taxon>Termitidicoccus</taxon>
    </lineage>
</organism>
<evidence type="ECO:0000256" key="3">
    <source>
        <dbReference type="ARBA" id="ARBA00022729"/>
    </source>
</evidence>
<evidence type="ECO:0000313" key="6">
    <source>
        <dbReference type="EMBL" id="OAM90089.1"/>
    </source>
</evidence>
<dbReference type="Pfam" id="PF12545">
    <property type="entry name" value="DUF3739"/>
    <property type="match status" value="1"/>
</dbReference>
<gene>
    <name evidence="6" type="ORF">AW736_09930</name>
</gene>
<feature type="domain" description="Filamentous haemagglutinin FhaB/tRNA nuclease CdiA-like TPS" evidence="5">
    <location>
        <begin position="127"/>
        <end position="241"/>
    </location>
</feature>
<dbReference type="SUPFAM" id="SSF51126">
    <property type="entry name" value="Pectin lyase-like"/>
    <property type="match status" value="1"/>
</dbReference>
<dbReference type="GO" id="GO:0005576">
    <property type="term" value="C:extracellular region"/>
    <property type="evidence" value="ECO:0007669"/>
    <property type="project" value="UniProtKB-SubCell"/>
</dbReference>
<dbReference type="Pfam" id="PF05860">
    <property type="entry name" value="TPS"/>
    <property type="match status" value="1"/>
</dbReference>
<evidence type="ECO:0000313" key="7">
    <source>
        <dbReference type="Proteomes" id="UP000078486"/>
    </source>
</evidence>
<proteinExistence type="predicted"/>
<name>A0A178ILL9_9BACT</name>
<dbReference type="PANTHER" id="PTHR12338:SF8">
    <property type="entry name" value="HEME_HEMOPEXIN-BINDING PROTEIN"/>
    <property type="match status" value="1"/>
</dbReference>
<dbReference type="Proteomes" id="UP000078486">
    <property type="component" value="Unassembled WGS sequence"/>
</dbReference>
<comment type="subcellular location">
    <subcellularLocation>
        <location evidence="1">Secreted</location>
    </subcellularLocation>
</comment>
<dbReference type="SMART" id="SM00912">
    <property type="entry name" value="Haemagg_act"/>
    <property type="match status" value="1"/>
</dbReference>
<evidence type="ECO:0000256" key="1">
    <source>
        <dbReference type="ARBA" id="ARBA00004613"/>
    </source>
</evidence>
<dbReference type="InterPro" id="IPR011050">
    <property type="entry name" value="Pectin_lyase_fold/virulence"/>
</dbReference>
<dbReference type="InterPro" id="IPR008638">
    <property type="entry name" value="FhaB/CdiA-like_TPS"/>
</dbReference>
<keyword evidence="3" id="KW-0732">Signal</keyword>
<evidence type="ECO:0000256" key="4">
    <source>
        <dbReference type="SAM" id="MobiDB-lite"/>
    </source>
</evidence>
<feature type="region of interest" description="Disordered" evidence="4">
    <location>
        <begin position="4257"/>
        <end position="4305"/>
    </location>
</feature>
<keyword evidence="7" id="KW-1185">Reference proteome</keyword>
<evidence type="ECO:0000259" key="5">
    <source>
        <dbReference type="SMART" id="SM00912"/>
    </source>
</evidence>
<comment type="caution">
    <text evidence="6">The sequence shown here is derived from an EMBL/GenBank/DDBJ whole genome shotgun (WGS) entry which is preliminary data.</text>
</comment>
<dbReference type="STRING" id="1184151.AW736_09930"/>